<gene>
    <name evidence="2" type="ordered locus">SH0465</name>
</gene>
<sequence length="32" mass="3761">MTIDITVHLPLNDILCILGYIIILIFEIKYKK</sequence>
<organism evidence="2 3">
    <name type="scientific">Staphylococcus haemolyticus (strain JCSC1435)</name>
    <dbReference type="NCBI Taxonomy" id="279808"/>
    <lineage>
        <taxon>Bacteria</taxon>
        <taxon>Bacillati</taxon>
        <taxon>Bacillota</taxon>
        <taxon>Bacilli</taxon>
        <taxon>Bacillales</taxon>
        <taxon>Staphylococcaceae</taxon>
        <taxon>Staphylococcus</taxon>
    </lineage>
</organism>
<keyword evidence="1" id="KW-0812">Transmembrane</keyword>
<name>Q4L9A1_STAHJ</name>
<dbReference type="EMBL" id="AP006716">
    <property type="protein sequence ID" value="BAE03774.1"/>
    <property type="molecule type" value="Genomic_DNA"/>
</dbReference>
<accession>Q4L9A1</accession>
<dbReference type="HOGENOM" id="CLU_3391520_0_0_9"/>
<evidence type="ECO:0000313" key="2">
    <source>
        <dbReference type="EMBL" id="BAE03774.1"/>
    </source>
</evidence>
<dbReference type="KEGG" id="sha:SH0465"/>
<keyword evidence="1" id="KW-1133">Transmembrane helix</keyword>
<dbReference type="AlphaFoldDB" id="Q4L9A1"/>
<reference evidence="2 3" key="1">
    <citation type="journal article" date="2005" name="J. Bacteriol.">
        <title>Whole-genome sequencing of Staphylococcus haemolyticus uncovers the extreme plasticity of its genome and the evolution of human-colonizing staphylococcal species.</title>
        <authorList>
            <person name="Takeuchi F."/>
            <person name="Watanabe S."/>
            <person name="Baba T."/>
            <person name="Yuzawa H."/>
            <person name="Ito T."/>
            <person name="Morimoto Y."/>
            <person name="Kuroda M."/>
            <person name="Cui L."/>
            <person name="Takahashi M."/>
            <person name="Ankai A."/>
            <person name="Baba S."/>
            <person name="Fukui S."/>
            <person name="Lee J.C."/>
            <person name="Hiramatsu K."/>
        </authorList>
    </citation>
    <scope>NUCLEOTIDE SEQUENCE [LARGE SCALE GENOMIC DNA]</scope>
    <source>
        <strain evidence="2 3">JCSC1435</strain>
    </source>
</reference>
<keyword evidence="1" id="KW-0472">Membrane</keyword>
<feature type="transmembrane region" description="Helical" evidence="1">
    <location>
        <begin position="6"/>
        <end position="26"/>
    </location>
</feature>
<proteinExistence type="predicted"/>
<dbReference type="Proteomes" id="UP000000543">
    <property type="component" value="Chromosome"/>
</dbReference>
<evidence type="ECO:0000256" key="1">
    <source>
        <dbReference type="SAM" id="Phobius"/>
    </source>
</evidence>
<protein>
    <submittedName>
        <fullName evidence="2">Uncharacterized protein</fullName>
    </submittedName>
</protein>
<evidence type="ECO:0000313" key="3">
    <source>
        <dbReference type="Proteomes" id="UP000000543"/>
    </source>
</evidence>